<organism evidence="9 10">
    <name type="scientific">Reticulomyxa filosa</name>
    <dbReference type="NCBI Taxonomy" id="46433"/>
    <lineage>
        <taxon>Eukaryota</taxon>
        <taxon>Sar</taxon>
        <taxon>Rhizaria</taxon>
        <taxon>Retaria</taxon>
        <taxon>Foraminifera</taxon>
        <taxon>Monothalamids</taxon>
        <taxon>Reticulomyxidae</taxon>
        <taxon>Reticulomyxa</taxon>
    </lineage>
</organism>
<evidence type="ECO:0000256" key="7">
    <source>
        <dbReference type="ARBA" id="ARBA00023274"/>
    </source>
</evidence>
<evidence type="ECO:0000256" key="4">
    <source>
        <dbReference type="ARBA" id="ARBA00023015"/>
    </source>
</evidence>
<keyword evidence="3" id="KW-0689">Ribosomal protein</keyword>
<keyword evidence="6" id="KW-0539">Nucleus</keyword>
<evidence type="ECO:0000313" key="10">
    <source>
        <dbReference type="Proteomes" id="UP000023152"/>
    </source>
</evidence>
<dbReference type="GO" id="GO:0022627">
    <property type="term" value="C:cytosolic small ribosomal subunit"/>
    <property type="evidence" value="ECO:0007669"/>
    <property type="project" value="TreeGrafter"/>
</dbReference>
<reference evidence="9 10" key="1">
    <citation type="journal article" date="2013" name="Curr. Biol.">
        <title>The Genome of the Foraminiferan Reticulomyxa filosa.</title>
        <authorList>
            <person name="Glockner G."/>
            <person name="Hulsmann N."/>
            <person name="Schleicher M."/>
            <person name="Noegel A.A."/>
            <person name="Eichinger L."/>
            <person name="Gallinger C."/>
            <person name="Pawlowski J."/>
            <person name="Sierra R."/>
            <person name="Euteneuer U."/>
            <person name="Pillet L."/>
            <person name="Moustafa A."/>
            <person name="Platzer M."/>
            <person name="Groth M."/>
            <person name="Szafranski K."/>
            <person name="Schliwa M."/>
        </authorList>
    </citation>
    <scope>NUCLEOTIDE SEQUENCE [LARGE SCALE GENOMIC DNA]</scope>
</reference>
<protein>
    <recommendedName>
        <fullName evidence="11">40S ribosomal protein S7</fullName>
    </recommendedName>
</protein>
<evidence type="ECO:0000256" key="6">
    <source>
        <dbReference type="ARBA" id="ARBA00023242"/>
    </source>
</evidence>
<dbReference type="Pfam" id="PF01251">
    <property type="entry name" value="Ribosomal_S7e"/>
    <property type="match status" value="1"/>
</dbReference>
<keyword evidence="7" id="KW-0687">Ribonucleoprotein</keyword>
<evidence type="ECO:0000256" key="5">
    <source>
        <dbReference type="ARBA" id="ARBA00023163"/>
    </source>
</evidence>
<evidence type="ECO:0008006" key="11">
    <source>
        <dbReference type="Google" id="ProtNLM"/>
    </source>
</evidence>
<dbReference type="Proteomes" id="UP000023152">
    <property type="component" value="Unassembled WGS sequence"/>
</dbReference>
<feature type="compositionally biased region" description="Basic and acidic residues" evidence="8">
    <location>
        <begin position="188"/>
        <end position="201"/>
    </location>
</feature>
<dbReference type="CDD" id="cd07978">
    <property type="entry name" value="HFD_TAF13"/>
    <property type="match status" value="1"/>
</dbReference>
<keyword evidence="10" id="KW-1185">Reference proteome</keyword>
<dbReference type="PANTHER" id="PTHR11278:SF0">
    <property type="entry name" value="SMALL RIBOSOMAL SUBUNIT PROTEIN ES7"/>
    <property type="match status" value="1"/>
</dbReference>
<dbReference type="PANTHER" id="PTHR11278">
    <property type="entry name" value="40S RIBOSOMAL PROTEIN S7"/>
    <property type="match status" value="1"/>
</dbReference>
<gene>
    <name evidence="9" type="ORF">RFI_22869</name>
</gene>
<comment type="caution">
    <text evidence="9">The sequence shown here is derived from an EMBL/GenBank/DDBJ whole genome shotgun (WGS) entry which is preliminary data.</text>
</comment>
<evidence type="ECO:0000256" key="3">
    <source>
        <dbReference type="ARBA" id="ARBA00022980"/>
    </source>
</evidence>
<evidence type="ECO:0000256" key="2">
    <source>
        <dbReference type="ARBA" id="ARBA00007820"/>
    </source>
</evidence>
<dbReference type="InterPro" id="IPR000554">
    <property type="entry name" value="Ribosomal_eS7"/>
</dbReference>
<dbReference type="OrthoDB" id="1724687at2759"/>
<evidence type="ECO:0000256" key="1">
    <source>
        <dbReference type="ARBA" id="ARBA00004123"/>
    </source>
</evidence>
<dbReference type="AlphaFoldDB" id="X6MKY8"/>
<comment type="subcellular location">
    <subcellularLocation>
        <location evidence="1">Nucleus</location>
    </subcellularLocation>
</comment>
<feature type="region of interest" description="Disordered" evidence="8">
    <location>
        <begin position="171"/>
        <end position="254"/>
    </location>
</feature>
<name>X6MKY8_RETFI</name>
<dbReference type="InterPro" id="IPR009072">
    <property type="entry name" value="Histone-fold"/>
</dbReference>
<keyword evidence="5" id="KW-0804">Transcription</keyword>
<dbReference type="GO" id="GO:0006364">
    <property type="term" value="P:rRNA processing"/>
    <property type="evidence" value="ECO:0007669"/>
    <property type="project" value="TreeGrafter"/>
</dbReference>
<dbReference type="Pfam" id="PF02269">
    <property type="entry name" value="TFIID-18kDa"/>
    <property type="match status" value="1"/>
</dbReference>
<dbReference type="GO" id="GO:0030686">
    <property type="term" value="C:90S preribosome"/>
    <property type="evidence" value="ECO:0007669"/>
    <property type="project" value="TreeGrafter"/>
</dbReference>
<feature type="compositionally biased region" description="Basic residues" evidence="8">
    <location>
        <begin position="223"/>
        <end position="233"/>
    </location>
</feature>
<dbReference type="GO" id="GO:0003735">
    <property type="term" value="F:structural constituent of ribosome"/>
    <property type="evidence" value="ECO:0007669"/>
    <property type="project" value="InterPro"/>
</dbReference>
<dbReference type="GO" id="GO:0046982">
    <property type="term" value="F:protein heterodimerization activity"/>
    <property type="evidence" value="ECO:0007669"/>
    <property type="project" value="InterPro"/>
</dbReference>
<dbReference type="Gene3D" id="1.10.20.10">
    <property type="entry name" value="Histone, subunit A"/>
    <property type="match status" value="1"/>
</dbReference>
<dbReference type="GO" id="GO:0006366">
    <property type="term" value="P:transcription by RNA polymerase II"/>
    <property type="evidence" value="ECO:0007669"/>
    <property type="project" value="InterPro"/>
</dbReference>
<sequence length="579" mass="68095">MYGCFDDENPLEESMELMESILVQFIHKMTCQAQELANMNKRNVYEGDLMFLIRKDRKKFQRINELLNFHENLKKLRIGKRLTLQMPFLSLHHIIPFVAFKKISLHNLDKKQSVFYYIFFNRVYSVSVICFEKYPAKLSKLFLEWVLQENLKQYKQFWCFSHKFCWTSNAGGKKKKQGQGKAQPDKAQQPKKEQPKQEQPKKQPQPKKTASKPEQKKPNPKQNQKKQQKKARREKVSDKASGQKQKKSSASAQKLAKDRLQVIIRSKYQNPTASSKPTILESKICEYLVDLEASDKDLKVIFFFSLPSPNTTQKKKKLHTRVFIQVKPLLAFFFLKSVCFFCVRVLWGICAGANIKKKLLLRDLGIVAVREQTITATKKAIIIFVPFRQLSRWQKIQSRVAVELEKKFSGQDVLFLAQRKVMKLHDIKNNYPRPRNQTITSVHESILNDLVYPTKITGKRLRFRVGGKRILKVYVSFFICSLYLDPKNSKEIEPKLQTYEVVYKKLTKKLVNFVFPRFECVKNSFTFLKVFKRLQLLHFILLNIKKAKSLLFFINVANLFFKIFAQQTSIIHYTNEIFV</sequence>
<proteinExistence type="inferred from homology"/>
<feature type="compositionally biased region" description="Low complexity" evidence="8">
    <location>
        <begin position="239"/>
        <end position="254"/>
    </location>
</feature>
<evidence type="ECO:0000256" key="8">
    <source>
        <dbReference type="SAM" id="MobiDB-lite"/>
    </source>
</evidence>
<dbReference type="InterPro" id="IPR003195">
    <property type="entry name" value="TFIID_TAF13"/>
</dbReference>
<evidence type="ECO:0000313" key="9">
    <source>
        <dbReference type="EMBL" id="ETO14509.1"/>
    </source>
</evidence>
<dbReference type="GO" id="GO:0006412">
    <property type="term" value="P:translation"/>
    <property type="evidence" value="ECO:0007669"/>
    <property type="project" value="InterPro"/>
</dbReference>
<dbReference type="GO" id="GO:0042274">
    <property type="term" value="P:ribosomal small subunit biogenesis"/>
    <property type="evidence" value="ECO:0007669"/>
    <property type="project" value="TreeGrafter"/>
</dbReference>
<comment type="similarity">
    <text evidence="2">Belongs to the eukaryotic ribosomal protein eS7 family.</text>
</comment>
<dbReference type="EMBL" id="ASPP01020001">
    <property type="protein sequence ID" value="ETO14509.1"/>
    <property type="molecule type" value="Genomic_DNA"/>
</dbReference>
<accession>X6MKY8</accession>
<dbReference type="GO" id="GO:0032040">
    <property type="term" value="C:small-subunit processome"/>
    <property type="evidence" value="ECO:0007669"/>
    <property type="project" value="TreeGrafter"/>
</dbReference>
<keyword evidence="4" id="KW-0805">Transcription regulation</keyword>